<evidence type="ECO:0000313" key="1">
    <source>
        <dbReference type="EMBL" id="EFC41983.1"/>
    </source>
</evidence>
<evidence type="ECO:0000313" key="2">
    <source>
        <dbReference type="Proteomes" id="UP000006671"/>
    </source>
</evidence>
<dbReference type="InterPro" id="IPR036397">
    <property type="entry name" value="RNaseH_sf"/>
</dbReference>
<dbReference type="VEuPathDB" id="AmoebaDB:NAEGRDRAFT_50762"/>
<dbReference type="InParanoid" id="D2VMG1"/>
<dbReference type="InterPro" id="IPR012337">
    <property type="entry name" value="RNaseH-like_sf"/>
</dbReference>
<dbReference type="SUPFAM" id="SSF53098">
    <property type="entry name" value="Ribonuclease H-like"/>
    <property type="match status" value="1"/>
</dbReference>
<dbReference type="AlphaFoldDB" id="D2VMG1"/>
<dbReference type="EMBL" id="GG738882">
    <property type="protein sequence ID" value="EFC41983.1"/>
    <property type="molecule type" value="Genomic_DNA"/>
</dbReference>
<dbReference type="GeneID" id="8851597"/>
<organism evidence="2">
    <name type="scientific">Naegleria gruberi</name>
    <name type="common">Amoeba</name>
    <dbReference type="NCBI Taxonomy" id="5762"/>
    <lineage>
        <taxon>Eukaryota</taxon>
        <taxon>Discoba</taxon>
        <taxon>Heterolobosea</taxon>
        <taxon>Tetramitia</taxon>
        <taxon>Eutetramitia</taxon>
        <taxon>Vahlkampfiidae</taxon>
        <taxon>Naegleria</taxon>
    </lineage>
</organism>
<gene>
    <name evidence="1" type="ORF">NAEGRDRAFT_50762</name>
</gene>
<sequence length="444" mass="51485">MFKLIPSSSSLSMLMKSNQLRSRFAITHSINKHKLFGINNRYFSILSSKQFQQQQIISPTNNEQEKALLEQEECNRVFKLLDNYPKETGIILHEIKKQLTRLELGKGKREAGQLIGLLKITLPWLKNFLTTSIQMKDMTFLLKYFNKDVFIGDRANPEIVSRQVSLMSPIEQPVFNEMTIKEPERKRIIFTDIQSCGPWIDLLVSHNKTICFDCEWNFHSRSTDGPKVIQLSNGWLTLIIYVDSIQVSSGKIHDLFWDKKITKFGYDISPDVKRLSNWFNYKKLNPLPEMSNLSSIGILDADPLKFGLTNLLKFGVVKGREIVPLVGKQKNNYNFHIWNLDQLDPYTGNGMHHLEYAASDVIAGFYYFSNADIHSKDNQDLNYWINILNQNGFPNTEPRATNEELKRVVNIATNQRLNYTDTSFGIPLFFSIDDHQKNKSLRYR</sequence>
<reference evidence="1 2" key="1">
    <citation type="journal article" date="2010" name="Cell">
        <title>The genome of Naegleria gruberi illuminates early eukaryotic versatility.</title>
        <authorList>
            <person name="Fritz-Laylin L.K."/>
            <person name="Prochnik S.E."/>
            <person name="Ginger M.L."/>
            <person name="Dacks J.B."/>
            <person name="Carpenter M.L."/>
            <person name="Field M.C."/>
            <person name="Kuo A."/>
            <person name="Paredez A."/>
            <person name="Chapman J."/>
            <person name="Pham J."/>
            <person name="Shu S."/>
            <person name="Neupane R."/>
            <person name="Cipriano M."/>
            <person name="Mancuso J."/>
            <person name="Tu H."/>
            <person name="Salamov A."/>
            <person name="Lindquist E."/>
            <person name="Shapiro H."/>
            <person name="Lucas S."/>
            <person name="Grigoriev I.V."/>
            <person name="Cande W.Z."/>
            <person name="Fulton C."/>
            <person name="Rokhsar D.S."/>
            <person name="Dawson S.C."/>
        </authorList>
    </citation>
    <scope>NUCLEOTIDE SEQUENCE [LARGE SCALE GENOMIC DNA]</scope>
    <source>
        <strain evidence="1 2">NEG-M</strain>
    </source>
</reference>
<dbReference type="GO" id="GO:0003676">
    <property type="term" value="F:nucleic acid binding"/>
    <property type="evidence" value="ECO:0007669"/>
    <property type="project" value="InterPro"/>
</dbReference>
<dbReference type="RefSeq" id="XP_002674727.1">
    <property type="nucleotide sequence ID" value="XM_002674681.1"/>
</dbReference>
<name>D2VMG1_NAEGR</name>
<keyword evidence="2" id="KW-1185">Reference proteome</keyword>
<dbReference type="Gene3D" id="3.30.420.10">
    <property type="entry name" value="Ribonuclease H-like superfamily/Ribonuclease H"/>
    <property type="match status" value="1"/>
</dbReference>
<proteinExistence type="predicted"/>
<dbReference type="Proteomes" id="UP000006671">
    <property type="component" value="Unassembled WGS sequence"/>
</dbReference>
<accession>D2VMG1</accession>
<protein>
    <submittedName>
        <fullName evidence="1">Predicted protein</fullName>
    </submittedName>
</protein>
<dbReference type="KEGG" id="ngr:NAEGRDRAFT_50762"/>